<dbReference type="RefSeq" id="WP_183214852.1">
    <property type="nucleotide sequence ID" value="NZ_CAJFZW010000049.1"/>
</dbReference>
<dbReference type="SUPFAM" id="SSF51735">
    <property type="entry name" value="NAD(P)-binding Rossmann-fold domains"/>
    <property type="match status" value="1"/>
</dbReference>
<dbReference type="Proteomes" id="UP000527324">
    <property type="component" value="Unassembled WGS sequence"/>
</dbReference>
<dbReference type="PANTHER" id="PTHR24320:SF148">
    <property type="entry name" value="NAD(P)-BINDING ROSSMANN-FOLD SUPERFAMILY PROTEIN"/>
    <property type="match status" value="1"/>
</dbReference>
<dbReference type="PANTHER" id="PTHR24320">
    <property type="entry name" value="RETINOL DEHYDROGENASE"/>
    <property type="match status" value="1"/>
</dbReference>
<dbReference type="Pfam" id="PF00106">
    <property type="entry name" value="adh_short"/>
    <property type="match status" value="1"/>
</dbReference>
<comment type="caution">
    <text evidence="4">The sequence shown here is derived from an EMBL/GenBank/DDBJ whole genome shotgun (WGS) entry which is preliminary data.</text>
</comment>
<sequence>MTQWTTADIPDQSGKLVIITGATGGIGLEAALVLAEKGAEIVLAARNPDKGDQAERLIRSRHPEALVRFERLDLADLSSVAAFAEALLAAGRPVDILINNAGVMAVPRRRTTIDGFEMQFGTNYLSHFALTGRLLPLLTAAQARVVQLSSVAHRGGRIQLSDLNYRSGYRPWPIYQQSKLAMLMFALELQRRSDREDWGLTSVAAHPGFARTDLIANGHAGSPPGLFALVSRLLARVASHSAADGALPILMAATLPQAEPGAYYGPQCWQEMRGAPGRALIKPQALDVETARALWSESERLTGVHYG</sequence>
<dbReference type="CDD" id="cd05327">
    <property type="entry name" value="retinol-DH_like_SDR_c_like"/>
    <property type="match status" value="1"/>
</dbReference>
<dbReference type="GO" id="GO:0016491">
    <property type="term" value="F:oxidoreductase activity"/>
    <property type="evidence" value="ECO:0007669"/>
    <property type="project" value="UniProtKB-KW"/>
</dbReference>
<name>A0A7W9C3X7_9CAUL</name>
<protein>
    <submittedName>
        <fullName evidence="4">NAD(P)-dependent dehydrogenase (Short-subunit alcohol dehydrogenase family)</fullName>
    </submittedName>
</protein>
<comment type="similarity">
    <text evidence="1 3">Belongs to the short-chain dehydrogenases/reductases (SDR) family.</text>
</comment>
<evidence type="ECO:0000313" key="5">
    <source>
        <dbReference type="Proteomes" id="UP000527324"/>
    </source>
</evidence>
<accession>A0A7W9C3X7</accession>
<dbReference type="Gene3D" id="3.40.50.720">
    <property type="entry name" value="NAD(P)-binding Rossmann-like Domain"/>
    <property type="match status" value="1"/>
</dbReference>
<evidence type="ECO:0000313" key="4">
    <source>
        <dbReference type="EMBL" id="MBB5738499.1"/>
    </source>
</evidence>
<dbReference type="AlphaFoldDB" id="A0A7W9C3X7"/>
<dbReference type="InterPro" id="IPR002347">
    <property type="entry name" value="SDR_fam"/>
</dbReference>
<reference evidence="4 5" key="1">
    <citation type="submission" date="2020-08" db="EMBL/GenBank/DDBJ databases">
        <title>Genomic Encyclopedia of Type Strains, Phase IV (KMG-IV): sequencing the most valuable type-strain genomes for metagenomic binning, comparative biology and taxonomic classification.</title>
        <authorList>
            <person name="Goeker M."/>
        </authorList>
    </citation>
    <scope>NUCLEOTIDE SEQUENCE [LARGE SCALE GENOMIC DNA]</scope>
    <source>
        <strain evidence="4 5">DSM 4731</strain>
    </source>
</reference>
<keyword evidence="2" id="KW-0560">Oxidoreductase</keyword>
<dbReference type="InterPro" id="IPR036291">
    <property type="entry name" value="NAD(P)-bd_dom_sf"/>
</dbReference>
<dbReference type="EMBL" id="JACHOQ010000001">
    <property type="protein sequence ID" value="MBB5738499.1"/>
    <property type="molecule type" value="Genomic_DNA"/>
</dbReference>
<dbReference type="PRINTS" id="PR00081">
    <property type="entry name" value="GDHRDH"/>
</dbReference>
<evidence type="ECO:0000256" key="1">
    <source>
        <dbReference type="ARBA" id="ARBA00006484"/>
    </source>
</evidence>
<evidence type="ECO:0000256" key="3">
    <source>
        <dbReference type="RuleBase" id="RU000363"/>
    </source>
</evidence>
<keyword evidence="5" id="KW-1185">Reference proteome</keyword>
<organism evidence="4 5">
    <name type="scientific">Brevundimonas aurantiaca</name>
    <dbReference type="NCBI Taxonomy" id="74316"/>
    <lineage>
        <taxon>Bacteria</taxon>
        <taxon>Pseudomonadati</taxon>
        <taxon>Pseudomonadota</taxon>
        <taxon>Alphaproteobacteria</taxon>
        <taxon>Caulobacterales</taxon>
        <taxon>Caulobacteraceae</taxon>
        <taxon>Brevundimonas</taxon>
    </lineage>
</organism>
<dbReference type="PRINTS" id="PR00080">
    <property type="entry name" value="SDRFAMILY"/>
</dbReference>
<gene>
    <name evidence="4" type="ORF">GGQ93_000190</name>
</gene>
<evidence type="ECO:0000256" key="2">
    <source>
        <dbReference type="ARBA" id="ARBA00023002"/>
    </source>
</evidence>
<proteinExistence type="inferred from homology"/>
<dbReference type="NCBIfam" id="NF004513">
    <property type="entry name" value="PRK05854.1"/>
    <property type="match status" value="1"/>
</dbReference>
<dbReference type="NCBIfam" id="NF004846">
    <property type="entry name" value="PRK06197.1"/>
    <property type="match status" value="1"/>
</dbReference>